<dbReference type="Proteomes" id="UP000789833">
    <property type="component" value="Unassembled WGS sequence"/>
</dbReference>
<dbReference type="InterPro" id="IPR052939">
    <property type="entry name" value="23S_rRNA_MeTrnsfrase_RlmA"/>
</dbReference>
<comment type="caution">
    <text evidence="1">The sequence shown here is derived from an EMBL/GenBank/DDBJ whole genome shotgun (WGS) entry which is preliminary data.</text>
</comment>
<evidence type="ECO:0008006" key="3">
    <source>
        <dbReference type="Google" id="ProtNLM"/>
    </source>
</evidence>
<gene>
    <name evidence="1" type="ORF">BACCIP111883_02026</name>
</gene>
<dbReference type="PANTHER" id="PTHR43460">
    <property type="entry name" value="METHYLTRANSFERASE"/>
    <property type="match status" value="1"/>
</dbReference>
<evidence type="ECO:0000313" key="2">
    <source>
        <dbReference type="Proteomes" id="UP000789833"/>
    </source>
</evidence>
<proteinExistence type="predicted"/>
<dbReference type="PANTHER" id="PTHR43460:SF1">
    <property type="entry name" value="METHYLTRANSFERASE TYPE 11 DOMAIN-CONTAINING PROTEIN"/>
    <property type="match status" value="1"/>
</dbReference>
<keyword evidence="2" id="KW-1185">Reference proteome</keyword>
<evidence type="ECO:0000313" key="1">
    <source>
        <dbReference type="EMBL" id="CAG9621254.1"/>
    </source>
</evidence>
<sequence>MEVKENNKLQFPDQYFDLVINKHEEYEPGEVNRVLKNGGVFLTQQVGVDDCNQINKLLGAPINDEYAHWELEFAEKQKELDLIST</sequence>
<organism evidence="1 2">
    <name type="scientific">Sutcliffiella rhizosphaerae</name>
    <dbReference type="NCBI Taxonomy" id="2880967"/>
    <lineage>
        <taxon>Bacteria</taxon>
        <taxon>Bacillati</taxon>
        <taxon>Bacillota</taxon>
        <taxon>Bacilli</taxon>
        <taxon>Bacillales</taxon>
        <taxon>Bacillaceae</taxon>
        <taxon>Sutcliffiella</taxon>
    </lineage>
</organism>
<accession>A0ABM8YN52</accession>
<dbReference type="EMBL" id="CAKJTJ010000009">
    <property type="protein sequence ID" value="CAG9621254.1"/>
    <property type="molecule type" value="Genomic_DNA"/>
</dbReference>
<protein>
    <recommendedName>
        <fullName evidence="3">Methyltransferase type 11 domain-containing protein</fullName>
    </recommendedName>
</protein>
<dbReference type="InterPro" id="IPR029063">
    <property type="entry name" value="SAM-dependent_MTases_sf"/>
</dbReference>
<name>A0ABM8YN52_9BACI</name>
<dbReference type="SUPFAM" id="SSF53335">
    <property type="entry name" value="S-adenosyl-L-methionine-dependent methyltransferases"/>
    <property type="match status" value="1"/>
</dbReference>
<reference evidence="1 2" key="1">
    <citation type="submission" date="2021-10" db="EMBL/GenBank/DDBJ databases">
        <authorList>
            <person name="Criscuolo A."/>
        </authorList>
    </citation>
    <scope>NUCLEOTIDE SEQUENCE [LARGE SCALE GENOMIC DNA]</scope>
    <source>
        <strain evidence="2">CIP 111883</strain>
    </source>
</reference>
<dbReference type="Gene3D" id="3.40.50.150">
    <property type="entry name" value="Vaccinia Virus protein VP39"/>
    <property type="match status" value="1"/>
</dbReference>